<dbReference type="EMBL" id="JAMQOT010000006">
    <property type="protein sequence ID" value="MDF9747159.1"/>
    <property type="molecule type" value="Genomic_DNA"/>
</dbReference>
<dbReference type="RefSeq" id="WP_277522999.1">
    <property type="nucleotide sequence ID" value="NZ_JAMQOT010000006.1"/>
</dbReference>
<feature type="transmembrane region" description="Helical" evidence="1">
    <location>
        <begin position="20"/>
        <end position="41"/>
    </location>
</feature>
<keyword evidence="1" id="KW-1133">Transmembrane helix</keyword>
<gene>
    <name evidence="3" type="ORF">NDI89_16360</name>
</gene>
<dbReference type="Proteomes" id="UP001154061">
    <property type="component" value="Unassembled WGS sequence"/>
</dbReference>
<feature type="domain" description="DUF7978" evidence="2">
    <location>
        <begin position="1"/>
        <end position="195"/>
    </location>
</feature>
<reference evidence="3" key="1">
    <citation type="submission" date="2022-06" db="EMBL/GenBank/DDBJ databases">
        <title>Natrinema sp. a new haloarchaeum isolate from saline soil.</title>
        <authorList>
            <person name="Strakova D."/>
            <person name="Galisteo C."/>
            <person name="Sanchez-Porro C."/>
            <person name="Ventosa A."/>
        </authorList>
    </citation>
    <scope>NUCLEOTIDE SEQUENCE</scope>
    <source>
        <strain evidence="3">S1CR25-10</strain>
    </source>
</reference>
<feature type="transmembrane region" description="Helical" evidence="1">
    <location>
        <begin position="169"/>
        <end position="196"/>
    </location>
</feature>
<feature type="transmembrane region" description="Helical" evidence="1">
    <location>
        <begin position="98"/>
        <end position="117"/>
    </location>
</feature>
<keyword evidence="1" id="KW-0472">Membrane</keyword>
<keyword evidence="4" id="KW-1185">Reference proteome</keyword>
<dbReference type="InterPro" id="IPR058284">
    <property type="entry name" value="DUF7978"/>
</dbReference>
<evidence type="ECO:0000313" key="4">
    <source>
        <dbReference type="Proteomes" id="UP001154061"/>
    </source>
</evidence>
<proteinExistence type="predicted"/>
<dbReference type="AlphaFoldDB" id="A0A9Q4L3Z3"/>
<organism evidence="3 4">
    <name type="scientific">Natrinema salsiterrestre</name>
    <dbReference type="NCBI Taxonomy" id="2950540"/>
    <lineage>
        <taxon>Archaea</taxon>
        <taxon>Methanobacteriati</taxon>
        <taxon>Methanobacteriota</taxon>
        <taxon>Stenosarchaea group</taxon>
        <taxon>Halobacteria</taxon>
        <taxon>Halobacteriales</taxon>
        <taxon>Natrialbaceae</taxon>
        <taxon>Natrinema</taxon>
    </lineage>
</organism>
<evidence type="ECO:0000256" key="1">
    <source>
        <dbReference type="SAM" id="Phobius"/>
    </source>
</evidence>
<evidence type="ECO:0000313" key="3">
    <source>
        <dbReference type="EMBL" id="MDF9747159.1"/>
    </source>
</evidence>
<comment type="caution">
    <text evidence="3">The sequence shown here is derived from an EMBL/GenBank/DDBJ whole genome shotgun (WGS) entry which is preliminary data.</text>
</comment>
<feature type="transmembrane region" description="Helical" evidence="1">
    <location>
        <begin position="129"/>
        <end position="149"/>
    </location>
</feature>
<keyword evidence="1" id="KW-0812">Transmembrane</keyword>
<evidence type="ECO:0000259" key="2">
    <source>
        <dbReference type="Pfam" id="PF25933"/>
    </source>
</evidence>
<sequence length="201" mass="20766">MSSQMATSEESGVPGASRVAASAGLGVFAAVIGYLFTYLLISGEVRENVSENVAEWKAVAWYFYNGHMVDIQSTGSFGSFGGTDTVNFIAESSSSTAGILYVLPPLALLAVGAFLAYRWNTTDLGEAIIVGTPVTIGYALVMGIGAVVTESSAEWSTFGIEGSSSVAPVLVPAILLGGIIYPLVFSNAGAAIATAFNSRER</sequence>
<accession>A0A9Q4L3Z3</accession>
<dbReference type="Pfam" id="PF25933">
    <property type="entry name" value="DUF7978"/>
    <property type="match status" value="1"/>
</dbReference>
<name>A0A9Q4L3Z3_9EURY</name>
<protein>
    <recommendedName>
        <fullName evidence="2">DUF7978 domain-containing protein</fullName>
    </recommendedName>
</protein>